<comment type="similarity">
    <text evidence="1 4">Belongs to the glycosyl hydrolase 26 family.</text>
</comment>
<protein>
    <recommendedName>
        <fullName evidence="6">GH26 domain-containing protein</fullName>
    </recommendedName>
</protein>
<gene>
    <name evidence="7" type="ORF">PSFLO_02211</name>
</gene>
<dbReference type="InterPro" id="IPR017853">
    <property type="entry name" value="GH"/>
</dbReference>
<sequence>MVSISAPHPPSTPPSLSQADPSYPLSHLYHRVRRDTDTDTNTNTNADPDTNPMKLPIVPSLMLGGLPLGFVPSNYGASSMSQLNTLLGPAAGKAATYGWYAQTYPDQPFNGNQLLWQMNDIVQSGAILEAAVMPVGGWAGLTAQDNSRAVEICNVMKRFTDSGVEVRLRFGHEVNWYVQEGRYEGGADQGVGAYKEAFATVAKACRAAAPKVKMWYSPSWADLATYDRYAPDLQYVDLVGLDFYPDKLANANVEFFISQFKPFHDKYTSGGRIKFAIGETGLHLDANLDAHLAWLQMVCSNEVRRALPNLLSVTYFNVMQTAEQNDYRILQLDGNATTPANAQTLGVLRDAKRRTSLAAPRGLPKGSASDAKRQYVVRLSLHALLGLEALLGLALASHWL</sequence>
<dbReference type="OrthoDB" id="428177at2759"/>
<dbReference type="GO" id="GO:0016985">
    <property type="term" value="F:mannan endo-1,4-beta-mannosidase activity"/>
    <property type="evidence" value="ECO:0007669"/>
    <property type="project" value="InterPro"/>
</dbReference>
<dbReference type="PANTHER" id="PTHR40079:SF6">
    <property type="entry name" value="GH26 DOMAIN-CONTAINING PROTEIN"/>
    <property type="match status" value="1"/>
</dbReference>
<evidence type="ECO:0000313" key="8">
    <source>
        <dbReference type="Proteomes" id="UP000323386"/>
    </source>
</evidence>
<feature type="compositionally biased region" description="Low complexity" evidence="5">
    <location>
        <begin position="39"/>
        <end position="52"/>
    </location>
</feature>
<accession>A0A5C3EXX6</accession>
<proteinExistence type="inferred from homology"/>
<dbReference type="InterPro" id="IPR000805">
    <property type="entry name" value="Glyco_hydro_26"/>
</dbReference>
<evidence type="ECO:0000256" key="3">
    <source>
        <dbReference type="ARBA" id="ARBA00023295"/>
    </source>
</evidence>
<keyword evidence="8" id="KW-1185">Reference proteome</keyword>
<feature type="domain" description="GH26" evidence="6">
    <location>
        <begin position="44"/>
        <end position="333"/>
    </location>
</feature>
<evidence type="ECO:0000313" key="7">
    <source>
        <dbReference type="EMBL" id="SPO36740.1"/>
    </source>
</evidence>
<dbReference type="PROSITE" id="PS51764">
    <property type="entry name" value="GH26"/>
    <property type="match status" value="1"/>
</dbReference>
<evidence type="ECO:0000256" key="5">
    <source>
        <dbReference type="SAM" id="MobiDB-lite"/>
    </source>
</evidence>
<dbReference type="InterPro" id="IPR022790">
    <property type="entry name" value="GH26_dom"/>
</dbReference>
<dbReference type="Gene3D" id="3.20.20.80">
    <property type="entry name" value="Glycosidases"/>
    <property type="match status" value="1"/>
</dbReference>
<dbReference type="EMBL" id="OOIP01000005">
    <property type="protein sequence ID" value="SPO36740.1"/>
    <property type="molecule type" value="Genomic_DNA"/>
</dbReference>
<feature type="active site" description="Proton donor" evidence="4">
    <location>
        <position position="173"/>
    </location>
</feature>
<dbReference type="AlphaFoldDB" id="A0A5C3EXX6"/>
<feature type="region of interest" description="Disordered" evidence="5">
    <location>
        <begin position="1"/>
        <end position="53"/>
    </location>
</feature>
<name>A0A5C3EXX6_9BASI</name>
<dbReference type="PANTHER" id="PTHR40079">
    <property type="entry name" value="MANNAN ENDO-1,4-BETA-MANNOSIDASE E-RELATED"/>
    <property type="match status" value="1"/>
</dbReference>
<dbReference type="GO" id="GO:0006080">
    <property type="term" value="P:substituted mannan metabolic process"/>
    <property type="evidence" value="ECO:0007669"/>
    <property type="project" value="InterPro"/>
</dbReference>
<reference evidence="7 8" key="1">
    <citation type="submission" date="2018-03" db="EMBL/GenBank/DDBJ databases">
        <authorList>
            <person name="Guldener U."/>
        </authorList>
    </citation>
    <scope>NUCLEOTIDE SEQUENCE [LARGE SCALE GENOMIC DNA]</scope>
    <source>
        <strain evidence="7 8">DAOM196992</strain>
    </source>
</reference>
<keyword evidence="3 4" id="KW-0326">Glycosidase</keyword>
<evidence type="ECO:0000256" key="2">
    <source>
        <dbReference type="ARBA" id="ARBA00022801"/>
    </source>
</evidence>
<dbReference type="Proteomes" id="UP000323386">
    <property type="component" value="Unassembled WGS sequence"/>
</dbReference>
<evidence type="ECO:0000259" key="6">
    <source>
        <dbReference type="PROSITE" id="PS51764"/>
    </source>
</evidence>
<organism evidence="7 8">
    <name type="scientific">Pseudozyma flocculosa</name>
    <dbReference type="NCBI Taxonomy" id="84751"/>
    <lineage>
        <taxon>Eukaryota</taxon>
        <taxon>Fungi</taxon>
        <taxon>Dikarya</taxon>
        <taxon>Basidiomycota</taxon>
        <taxon>Ustilaginomycotina</taxon>
        <taxon>Ustilaginomycetes</taxon>
        <taxon>Ustilaginales</taxon>
        <taxon>Ustilaginaceae</taxon>
        <taxon>Pseudozyma</taxon>
    </lineage>
</organism>
<feature type="active site" description="Nucleophile" evidence="4">
    <location>
        <position position="279"/>
    </location>
</feature>
<evidence type="ECO:0000256" key="4">
    <source>
        <dbReference type="PROSITE-ProRule" id="PRU01100"/>
    </source>
</evidence>
<evidence type="ECO:0000256" key="1">
    <source>
        <dbReference type="ARBA" id="ARBA00007754"/>
    </source>
</evidence>
<dbReference type="SUPFAM" id="SSF51445">
    <property type="entry name" value="(Trans)glycosidases"/>
    <property type="match status" value="1"/>
</dbReference>
<keyword evidence="2 4" id="KW-0378">Hydrolase</keyword>